<feature type="chain" id="PRO_5047268746" description="Lipoprotein" evidence="2">
    <location>
        <begin position="24"/>
        <end position="191"/>
    </location>
</feature>
<evidence type="ECO:0000256" key="2">
    <source>
        <dbReference type="SAM" id="SignalP"/>
    </source>
</evidence>
<feature type="region of interest" description="Disordered" evidence="1">
    <location>
        <begin position="172"/>
        <end position="191"/>
    </location>
</feature>
<evidence type="ECO:0000256" key="1">
    <source>
        <dbReference type="SAM" id="MobiDB-lite"/>
    </source>
</evidence>
<dbReference type="InterPro" id="IPR045607">
    <property type="entry name" value="DUF6452"/>
</dbReference>
<dbReference type="Pfam" id="PF20050">
    <property type="entry name" value="DUF6452"/>
    <property type="match status" value="1"/>
</dbReference>
<name>A0ABX1DB33_9FLAO</name>
<dbReference type="EMBL" id="JAAVJS010000009">
    <property type="protein sequence ID" value="NJX15470.1"/>
    <property type="molecule type" value="Genomic_DNA"/>
</dbReference>
<protein>
    <recommendedName>
        <fullName evidence="5">Lipoprotein</fullName>
    </recommendedName>
</protein>
<comment type="caution">
    <text evidence="3">The sequence shown here is derived from an EMBL/GenBank/DDBJ whole genome shotgun (WGS) entry which is preliminary data.</text>
</comment>
<evidence type="ECO:0000313" key="4">
    <source>
        <dbReference type="Proteomes" id="UP000760545"/>
    </source>
</evidence>
<feature type="signal peptide" evidence="2">
    <location>
        <begin position="1"/>
        <end position="23"/>
    </location>
</feature>
<evidence type="ECO:0008006" key="5">
    <source>
        <dbReference type="Google" id="ProtNLM"/>
    </source>
</evidence>
<dbReference type="PROSITE" id="PS51257">
    <property type="entry name" value="PROKAR_LIPOPROTEIN"/>
    <property type="match status" value="1"/>
</dbReference>
<gene>
    <name evidence="3" type="ORF">HC176_08200</name>
</gene>
<sequence>MKYFKILIISVLLLAALSISCERDDICPASTPTTPHLIIDFLDVNNNDNPKNVFGLLIIDTLTTDTLLVTDLNIKSILPGYGFISESTILLPLKTDANTTQFVLFKEAEINDNGTEEDTSDDFIEGNPDVITINYSREQVFVSRACGYKTIFKNVTLTIEPDEDNWMLSRQPLTDNQSVEDETTTHFNITH</sequence>
<reference evidence="3 4" key="1">
    <citation type="submission" date="2020-03" db="EMBL/GenBank/DDBJ databases">
        <title>Tamlana sp. nov, isolated from XXX.</title>
        <authorList>
            <person name="Cao W.R."/>
        </authorList>
    </citation>
    <scope>NUCLEOTIDE SEQUENCE [LARGE SCALE GENOMIC DNA]</scope>
    <source>
        <strain evidence="3 4">HST1-43</strain>
    </source>
</reference>
<keyword evidence="4" id="KW-1185">Reference proteome</keyword>
<organism evidence="3 4">
    <name type="scientific">Tamlana crocina</name>
    <dbReference type="NCBI Taxonomy" id="393006"/>
    <lineage>
        <taxon>Bacteria</taxon>
        <taxon>Pseudomonadati</taxon>
        <taxon>Bacteroidota</taxon>
        <taxon>Flavobacteriia</taxon>
        <taxon>Flavobacteriales</taxon>
        <taxon>Flavobacteriaceae</taxon>
        <taxon>Tamlana</taxon>
    </lineage>
</organism>
<evidence type="ECO:0000313" key="3">
    <source>
        <dbReference type="EMBL" id="NJX15470.1"/>
    </source>
</evidence>
<accession>A0ABX1DB33</accession>
<dbReference type="Proteomes" id="UP000760545">
    <property type="component" value="Unassembled WGS sequence"/>
</dbReference>
<keyword evidence="2" id="KW-0732">Signal</keyword>
<dbReference type="RefSeq" id="WP_167917709.1">
    <property type="nucleotide sequence ID" value="NZ_JAAVJS010000009.1"/>
</dbReference>
<proteinExistence type="predicted"/>